<dbReference type="GO" id="GO:0016887">
    <property type="term" value="F:ATP hydrolysis activity"/>
    <property type="evidence" value="ECO:0007669"/>
    <property type="project" value="InterPro"/>
</dbReference>
<evidence type="ECO:0000256" key="2">
    <source>
        <dbReference type="ARBA" id="ARBA00022741"/>
    </source>
</evidence>
<gene>
    <name evidence="6" type="ORF">CB5_LOCUS10973</name>
</gene>
<dbReference type="PANTHER" id="PTHR23073">
    <property type="entry name" value="26S PROTEASOME REGULATORY SUBUNIT"/>
    <property type="match status" value="1"/>
</dbReference>
<dbReference type="Gene3D" id="1.10.8.60">
    <property type="match status" value="1"/>
</dbReference>
<evidence type="ECO:0000256" key="3">
    <source>
        <dbReference type="ARBA" id="ARBA00022840"/>
    </source>
</evidence>
<dbReference type="AlphaFoldDB" id="A0A6V7PA89"/>
<dbReference type="Pfam" id="PF00004">
    <property type="entry name" value="AAA"/>
    <property type="match status" value="1"/>
</dbReference>
<organism evidence="6">
    <name type="scientific">Ananas comosus var. bracteatus</name>
    <name type="common">red pineapple</name>
    <dbReference type="NCBI Taxonomy" id="296719"/>
    <lineage>
        <taxon>Eukaryota</taxon>
        <taxon>Viridiplantae</taxon>
        <taxon>Streptophyta</taxon>
        <taxon>Embryophyta</taxon>
        <taxon>Tracheophyta</taxon>
        <taxon>Spermatophyta</taxon>
        <taxon>Magnoliopsida</taxon>
        <taxon>Liliopsida</taxon>
        <taxon>Poales</taxon>
        <taxon>Bromeliaceae</taxon>
        <taxon>Bromelioideae</taxon>
        <taxon>Ananas</taxon>
    </lineage>
</organism>
<evidence type="ECO:0000259" key="5">
    <source>
        <dbReference type="SMART" id="SM00382"/>
    </source>
</evidence>
<dbReference type="InterPro" id="IPR041569">
    <property type="entry name" value="AAA_lid_3"/>
</dbReference>
<feature type="domain" description="AAA+ ATPase" evidence="5">
    <location>
        <begin position="41"/>
        <end position="162"/>
    </location>
</feature>
<proteinExistence type="inferred from homology"/>
<evidence type="ECO:0000256" key="1">
    <source>
        <dbReference type="ARBA" id="ARBA00006914"/>
    </source>
</evidence>
<dbReference type="EMBL" id="LR862146">
    <property type="protein sequence ID" value="CAD1827762.1"/>
    <property type="molecule type" value="Genomic_DNA"/>
</dbReference>
<evidence type="ECO:0000313" key="6">
    <source>
        <dbReference type="EMBL" id="CAD1827762.1"/>
    </source>
</evidence>
<dbReference type="InterPro" id="IPR003959">
    <property type="entry name" value="ATPase_AAA_core"/>
</dbReference>
<keyword evidence="3" id="KW-0067">ATP-binding</keyword>
<keyword evidence="4" id="KW-0175">Coiled coil</keyword>
<sequence length="197" mass="21592">MKPTEEYNDIGGLDQQIQELAEAIVLPLTHKDRFQKLGIRPPKGVLLYGPPGMGKTLMAHACAAQTDANFLQLTGPQLNQTYFGKGAQLLHDAFLLAKEKAPCIIFIDELDAISSKQFGSEKGGERQVQHTSFELLKQLDGFGSDDRIKIHSRTMNVHPNVNFEELACLTNGCNGAQLKAVCVEAGMLALRRDATEV</sequence>
<dbReference type="Pfam" id="PF17862">
    <property type="entry name" value="AAA_lid_3"/>
    <property type="match status" value="1"/>
</dbReference>
<dbReference type="InterPro" id="IPR003593">
    <property type="entry name" value="AAA+_ATPase"/>
</dbReference>
<dbReference type="SUPFAM" id="SSF52540">
    <property type="entry name" value="P-loop containing nucleoside triphosphate hydrolases"/>
    <property type="match status" value="1"/>
</dbReference>
<accession>A0A6V7PA89</accession>
<dbReference type="SMART" id="SM00382">
    <property type="entry name" value="AAA"/>
    <property type="match status" value="1"/>
</dbReference>
<reference evidence="6" key="1">
    <citation type="submission" date="2020-07" db="EMBL/GenBank/DDBJ databases">
        <authorList>
            <person name="Lin J."/>
        </authorList>
    </citation>
    <scope>NUCLEOTIDE SEQUENCE</scope>
</reference>
<name>A0A6V7PA89_ANACO</name>
<dbReference type="GO" id="GO:0005524">
    <property type="term" value="F:ATP binding"/>
    <property type="evidence" value="ECO:0007669"/>
    <property type="project" value="UniProtKB-KW"/>
</dbReference>
<keyword evidence="2" id="KW-0547">Nucleotide-binding</keyword>
<comment type="similarity">
    <text evidence="1">Belongs to the AAA ATPase family.</text>
</comment>
<dbReference type="GO" id="GO:0000502">
    <property type="term" value="C:proteasome complex"/>
    <property type="evidence" value="ECO:0007669"/>
    <property type="project" value="UniProtKB-ARBA"/>
</dbReference>
<protein>
    <recommendedName>
        <fullName evidence="5">AAA+ ATPase domain-containing protein</fullName>
    </recommendedName>
</protein>
<dbReference type="InterPro" id="IPR027417">
    <property type="entry name" value="P-loop_NTPase"/>
</dbReference>
<evidence type="ECO:0000256" key="4">
    <source>
        <dbReference type="ARBA" id="ARBA00023054"/>
    </source>
</evidence>
<dbReference type="Gene3D" id="3.40.50.300">
    <property type="entry name" value="P-loop containing nucleotide triphosphate hydrolases"/>
    <property type="match status" value="1"/>
</dbReference>
<dbReference type="InterPro" id="IPR050221">
    <property type="entry name" value="26S_Proteasome_ATPase"/>
</dbReference>
<dbReference type="FunFam" id="3.40.50.300:FF:001025">
    <property type="entry name" value="ATPase family, AAA domain-containing 2B"/>
    <property type="match status" value="1"/>
</dbReference>